<dbReference type="Proteomes" id="UP000708208">
    <property type="component" value="Unassembled WGS sequence"/>
</dbReference>
<comment type="caution">
    <text evidence="2">The sequence shown here is derived from an EMBL/GenBank/DDBJ whole genome shotgun (WGS) entry which is preliminary data.</text>
</comment>
<feature type="non-terminal residue" evidence="2">
    <location>
        <position position="1"/>
    </location>
</feature>
<evidence type="ECO:0000313" key="3">
    <source>
        <dbReference type="Proteomes" id="UP000708208"/>
    </source>
</evidence>
<sequence length="194" mass="20050">SGSKLPSTFIPSSAASGSKLPSTFIPSSSASSSASSPQLKKPAWKPGFSHSTSNHPKSPQKKPNISGFPSTQPKLPTSKPKSVPTQNPLPNNSKENGKIKNWFKGGGTRGGTATAGGSRTVTVITLDDDDNTPRTGLNNVNSNVSGRITNTSVSGGAVRNPEDKKPTGFVPFSGKGYTLGGSGASPDKKRPRNY</sequence>
<feature type="compositionally biased region" description="Polar residues" evidence="1">
    <location>
        <begin position="133"/>
        <end position="154"/>
    </location>
</feature>
<feature type="region of interest" description="Disordered" evidence="1">
    <location>
        <begin position="1"/>
        <end position="194"/>
    </location>
</feature>
<protein>
    <submittedName>
        <fullName evidence="2">Uncharacterized protein</fullName>
    </submittedName>
</protein>
<feature type="compositionally biased region" description="Gly residues" evidence="1">
    <location>
        <begin position="104"/>
        <end position="114"/>
    </location>
</feature>
<evidence type="ECO:0000256" key="1">
    <source>
        <dbReference type="SAM" id="MobiDB-lite"/>
    </source>
</evidence>
<feature type="compositionally biased region" description="Polar residues" evidence="1">
    <location>
        <begin position="1"/>
        <end position="26"/>
    </location>
</feature>
<gene>
    <name evidence="2" type="ORF">AFUS01_LOCUS12623</name>
</gene>
<accession>A0A8J2JPA7</accession>
<reference evidence="2" key="1">
    <citation type="submission" date="2021-06" db="EMBL/GenBank/DDBJ databases">
        <authorList>
            <person name="Hodson N. C."/>
            <person name="Mongue J. A."/>
            <person name="Jaron S. K."/>
        </authorList>
    </citation>
    <scope>NUCLEOTIDE SEQUENCE</scope>
</reference>
<organism evidence="2 3">
    <name type="scientific">Allacma fusca</name>
    <dbReference type="NCBI Taxonomy" id="39272"/>
    <lineage>
        <taxon>Eukaryota</taxon>
        <taxon>Metazoa</taxon>
        <taxon>Ecdysozoa</taxon>
        <taxon>Arthropoda</taxon>
        <taxon>Hexapoda</taxon>
        <taxon>Collembola</taxon>
        <taxon>Symphypleona</taxon>
        <taxon>Sminthuridae</taxon>
        <taxon>Allacma</taxon>
    </lineage>
</organism>
<dbReference type="AlphaFoldDB" id="A0A8J2JPA7"/>
<feature type="compositionally biased region" description="Low complexity" evidence="1">
    <location>
        <begin position="27"/>
        <end position="36"/>
    </location>
</feature>
<dbReference type="EMBL" id="CAJVCH010100074">
    <property type="protein sequence ID" value="CAG7723539.1"/>
    <property type="molecule type" value="Genomic_DNA"/>
</dbReference>
<feature type="compositionally biased region" description="Polar residues" evidence="1">
    <location>
        <begin position="49"/>
        <end position="94"/>
    </location>
</feature>
<proteinExistence type="predicted"/>
<evidence type="ECO:0000313" key="2">
    <source>
        <dbReference type="EMBL" id="CAG7723539.1"/>
    </source>
</evidence>
<keyword evidence="3" id="KW-1185">Reference proteome</keyword>
<name>A0A8J2JPA7_9HEXA</name>